<name>A0A0P6X3N6_9CHLR</name>
<dbReference type="PANTHER" id="PTHR46313:SF3">
    <property type="entry name" value="PROLYCOPENE ISOMERASE, CHLOROPLASTIC"/>
    <property type="match status" value="1"/>
</dbReference>
<protein>
    <recommendedName>
        <fullName evidence="1">Amine oxidase domain-containing protein</fullName>
    </recommendedName>
</protein>
<dbReference type="RefSeq" id="WP_062423007.1">
    <property type="nucleotide sequence ID" value="NZ_BBYA01000012.1"/>
</dbReference>
<keyword evidence="3" id="KW-1185">Reference proteome</keyword>
<dbReference type="STRING" id="229920.ADM99_02040"/>
<dbReference type="PANTHER" id="PTHR46313">
    <property type="match status" value="1"/>
</dbReference>
<evidence type="ECO:0000313" key="3">
    <source>
        <dbReference type="Proteomes" id="UP000050430"/>
    </source>
</evidence>
<evidence type="ECO:0000313" key="2">
    <source>
        <dbReference type="EMBL" id="KPL74037.1"/>
    </source>
</evidence>
<dbReference type="GO" id="GO:0016491">
    <property type="term" value="F:oxidoreductase activity"/>
    <property type="evidence" value="ECO:0007669"/>
    <property type="project" value="InterPro"/>
</dbReference>
<dbReference type="AlphaFoldDB" id="A0A0P6X3N6"/>
<dbReference type="InterPro" id="IPR002937">
    <property type="entry name" value="Amino_oxidase"/>
</dbReference>
<dbReference type="OrthoDB" id="9814556at2"/>
<reference evidence="2 3" key="1">
    <citation type="submission" date="2015-07" db="EMBL/GenBank/DDBJ databases">
        <title>Genome sequence of Leptolinea tardivitalis DSM 16556.</title>
        <authorList>
            <person name="Hemp J."/>
            <person name="Ward L.M."/>
            <person name="Pace L.A."/>
            <person name="Fischer W.W."/>
        </authorList>
    </citation>
    <scope>NUCLEOTIDE SEQUENCE [LARGE SCALE GENOMIC DNA]</scope>
    <source>
        <strain evidence="2 3">YMTK-2</strain>
    </source>
</reference>
<feature type="domain" description="Amine oxidase" evidence="1">
    <location>
        <begin position="13"/>
        <end position="475"/>
    </location>
</feature>
<dbReference type="Gene3D" id="3.50.50.60">
    <property type="entry name" value="FAD/NAD(P)-binding domain"/>
    <property type="match status" value="2"/>
</dbReference>
<dbReference type="InterPro" id="IPR045892">
    <property type="entry name" value="CrtISO-like"/>
</dbReference>
<accession>A0A0P6X3N6</accession>
<organism evidence="2 3">
    <name type="scientific">Leptolinea tardivitalis</name>
    <dbReference type="NCBI Taxonomy" id="229920"/>
    <lineage>
        <taxon>Bacteria</taxon>
        <taxon>Bacillati</taxon>
        <taxon>Chloroflexota</taxon>
        <taxon>Anaerolineae</taxon>
        <taxon>Anaerolineales</taxon>
        <taxon>Anaerolineaceae</taxon>
        <taxon>Leptolinea</taxon>
    </lineage>
</organism>
<dbReference type="SUPFAM" id="SSF51905">
    <property type="entry name" value="FAD/NAD(P)-binding domain"/>
    <property type="match status" value="1"/>
</dbReference>
<dbReference type="GO" id="GO:0016116">
    <property type="term" value="P:carotenoid metabolic process"/>
    <property type="evidence" value="ECO:0007669"/>
    <property type="project" value="InterPro"/>
</dbReference>
<comment type="caution">
    <text evidence="2">The sequence shown here is derived from an EMBL/GenBank/DDBJ whole genome shotgun (WGS) entry which is preliminary data.</text>
</comment>
<dbReference type="EMBL" id="LGCK01000004">
    <property type="protein sequence ID" value="KPL74037.1"/>
    <property type="molecule type" value="Genomic_DNA"/>
</dbReference>
<dbReference type="InterPro" id="IPR036188">
    <property type="entry name" value="FAD/NAD-bd_sf"/>
</dbReference>
<dbReference type="Proteomes" id="UP000050430">
    <property type="component" value="Unassembled WGS sequence"/>
</dbReference>
<sequence length="493" mass="55107">MADNSIIIIGGGIAGLAAGVYGQMNGYKTRIFEMHSLPGGLCTSWQRKGFTIDGCIHWLVGTNPKSSSHVMWEELGALKDVEIVNHEEFMSFYDSDGKAFHLYNDIDRLEKHMLELSPVDVKVIKELCSVIRKVSALDMSPDSGPGSLKKTISMMTIYMKFGKMSVADFAAKLKDPFLKEAWQTFFDMPDFPMMGLIFTLGWMNQKDAGYPIGGSLAFSKSIEKRYKDLGGEILYNARVEKILVEDGQAAGIRLTDGQEFRADRVISAADGFNTIYKMLDGKFLEPELQEYYRKSEIFEPLVMVTLGVNRDLSDQPHTAIHSLKTPITIAGNEETYIQVKHYGYDPTLAPKGKSVVMSMFSSTYDYWKKLAEDPERYDAEKKQAALTVISTIEKIIPGFEKDVEMVDVATPLTTERYTGNWQGSFEGWRITTKNMNKSISGGLAHTLPGLKNFYMVGQWVEPGGGLPTAGMSGRNMIKRICKEDGKTFTTTRV</sequence>
<evidence type="ECO:0000259" key="1">
    <source>
        <dbReference type="Pfam" id="PF01593"/>
    </source>
</evidence>
<gene>
    <name evidence="2" type="ORF">ADM99_02040</name>
</gene>
<dbReference type="Pfam" id="PF01593">
    <property type="entry name" value="Amino_oxidase"/>
    <property type="match status" value="1"/>
</dbReference>
<proteinExistence type="predicted"/>